<name>A0AAV4WH12_CAEEX</name>
<accession>A0AAV4WH12</accession>
<organism evidence="1 2">
    <name type="scientific">Caerostris extrusa</name>
    <name type="common">Bark spider</name>
    <name type="synonym">Caerostris bankana</name>
    <dbReference type="NCBI Taxonomy" id="172846"/>
    <lineage>
        <taxon>Eukaryota</taxon>
        <taxon>Metazoa</taxon>
        <taxon>Ecdysozoa</taxon>
        <taxon>Arthropoda</taxon>
        <taxon>Chelicerata</taxon>
        <taxon>Arachnida</taxon>
        <taxon>Araneae</taxon>
        <taxon>Araneomorphae</taxon>
        <taxon>Entelegynae</taxon>
        <taxon>Araneoidea</taxon>
        <taxon>Araneidae</taxon>
        <taxon>Caerostris</taxon>
    </lineage>
</organism>
<dbReference type="Proteomes" id="UP001054945">
    <property type="component" value="Unassembled WGS sequence"/>
</dbReference>
<protein>
    <submittedName>
        <fullName evidence="1">Uncharacterized protein</fullName>
    </submittedName>
</protein>
<proteinExistence type="predicted"/>
<dbReference type="AlphaFoldDB" id="A0AAV4WH12"/>
<dbReference type="EMBL" id="BPLR01016058">
    <property type="protein sequence ID" value="GIY80868.1"/>
    <property type="molecule type" value="Genomic_DNA"/>
</dbReference>
<evidence type="ECO:0000313" key="1">
    <source>
        <dbReference type="EMBL" id="GIY80868.1"/>
    </source>
</evidence>
<sequence length="129" mass="15340">MNKHWPKQVSACLVWSSFPMECYPEIHQLCGQHFTYRRFFIELQEDICQILDICQIHWHPRSVDLGCQYPAETLMSVPDTWDPQVYKRGRRRNPESDILYSPFARNPWFHDKQVGSVEIDAFLQLVGQL</sequence>
<reference evidence="1 2" key="1">
    <citation type="submission" date="2021-06" db="EMBL/GenBank/DDBJ databases">
        <title>Caerostris extrusa draft genome.</title>
        <authorList>
            <person name="Kono N."/>
            <person name="Arakawa K."/>
        </authorList>
    </citation>
    <scope>NUCLEOTIDE SEQUENCE [LARGE SCALE GENOMIC DNA]</scope>
</reference>
<comment type="caution">
    <text evidence="1">The sequence shown here is derived from an EMBL/GenBank/DDBJ whole genome shotgun (WGS) entry which is preliminary data.</text>
</comment>
<evidence type="ECO:0000313" key="2">
    <source>
        <dbReference type="Proteomes" id="UP001054945"/>
    </source>
</evidence>
<gene>
    <name evidence="1" type="ORF">CEXT_381771</name>
</gene>
<keyword evidence="2" id="KW-1185">Reference proteome</keyword>